<protein>
    <submittedName>
        <fullName evidence="4">Zinc ribbon domain-containing protein</fullName>
    </submittedName>
</protein>
<evidence type="ECO:0000256" key="1">
    <source>
        <dbReference type="ARBA" id="ARBA00023125"/>
    </source>
</evidence>
<dbReference type="EMBL" id="JARUXG010000003">
    <property type="protein sequence ID" value="MDG6780769.1"/>
    <property type="molecule type" value="Genomic_DNA"/>
</dbReference>
<dbReference type="PANTHER" id="PTHR30461:SF2">
    <property type="entry name" value="SERINE RECOMBINASE PINE-RELATED"/>
    <property type="match status" value="1"/>
</dbReference>
<accession>A0AAW6RBX1</accession>
<organism evidence="4">
    <name type="scientific">Gordonia rubripertincta</name>
    <name type="common">Rhodococcus corallinus</name>
    <dbReference type="NCBI Taxonomy" id="36822"/>
    <lineage>
        <taxon>Bacteria</taxon>
        <taxon>Bacillati</taxon>
        <taxon>Actinomycetota</taxon>
        <taxon>Actinomycetes</taxon>
        <taxon>Mycobacteriales</taxon>
        <taxon>Gordoniaceae</taxon>
        <taxon>Gordonia</taxon>
    </lineage>
</organism>
<dbReference type="GO" id="GO:0000150">
    <property type="term" value="F:DNA strand exchange activity"/>
    <property type="evidence" value="ECO:0007669"/>
    <property type="project" value="TreeGrafter"/>
</dbReference>
<dbReference type="RefSeq" id="WP_005199187.1">
    <property type="nucleotide sequence ID" value="NZ_CP136136.1"/>
</dbReference>
<keyword evidence="2" id="KW-0233">DNA recombination</keyword>
<dbReference type="InterPro" id="IPR025827">
    <property type="entry name" value="Zn_ribbon_recom_dom"/>
</dbReference>
<dbReference type="InterPro" id="IPR050639">
    <property type="entry name" value="SSR_resolvase"/>
</dbReference>
<evidence type="ECO:0000256" key="2">
    <source>
        <dbReference type="ARBA" id="ARBA00023172"/>
    </source>
</evidence>
<keyword evidence="1" id="KW-0238">DNA-binding</keyword>
<name>A0AAW6RBX1_GORRU</name>
<gene>
    <name evidence="4" type="ORF">QBL07_07950</name>
</gene>
<dbReference type="AlphaFoldDB" id="A0AAW6RBX1"/>
<sequence>MKQFPQPVAGVSILALNNSSPREPLVPLETWIRVQDILHAHNTAGEKDNKHNHHLRGTIWCSHCGQRMVYSKNKGRGGTYEYYFCMGRKDADNPCPRGFVQLSRIEEGIEDLYRAMSLTTKDAAAMSETVHDELSAHNKQVELDTSAAKKRLTRAQNDQEKLLTAHYDGQYRWNC</sequence>
<comment type="caution">
    <text evidence="4">The sequence shown here is derived from an EMBL/GenBank/DDBJ whole genome shotgun (WGS) entry which is preliminary data.</text>
</comment>
<dbReference type="Pfam" id="PF13408">
    <property type="entry name" value="Zn_ribbon_recom"/>
    <property type="match status" value="1"/>
</dbReference>
<proteinExistence type="predicted"/>
<reference evidence="4" key="1">
    <citation type="submission" date="2023-04" db="EMBL/GenBank/DDBJ databases">
        <title>Characterization and analysis of the complete genome of Gordonia rubripertincta 112, the degrader of aromatic and aliphatic compounds.</title>
        <authorList>
            <person name="Frantsuzova E."/>
            <person name="Bogun A."/>
            <person name="Delegan Y."/>
        </authorList>
    </citation>
    <scope>NUCLEOTIDE SEQUENCE</scope>
    <source>
        <strain evidence="4">112</strain>
    </source>
</reference>
<evidence type="ECO:0000313" key="4">
    <source>
        <dbReference type="EMBL" id="MDG6780769.1"/>
    </source>
</evidence>
<evidence type="ECO:0000259" key="3">
    <source>
        <dbReference type="Pfam" id="PF13408"/>
    </source>
</evidence>
<dbReference type="GO" id="GO:0003677">
    <property type="term" value="F:DNA binding"/>
    <property type="evidence" value="ECO:0007669"/>
    <property type="project" value="UniProtKB-KW"/>
</dbReference>
<dbReference type="PANTHER" id="PTHR30461">
    <property type="entry name" value="DNA-INVERTASE FROM LAMBDOID PROPHAGE"/>
    <property type="match status" value="1"/>
</dbReference>
<feature type="domain" description="Recombinase zinc beta ribbon" evidence="3">
    <location>
        <begin position="55"/>
        <end position="113"/>
    </location>
</feature>